<sequence length="139" mass="15267">MRAVATHLGSELRPSGPCLCLKESMEERDEKPPGPLKTGAQDSLLPPESIVKVEKEDAGSLALPSPEGESFKIVTVDFTQKEEGTLNPVQRTLDRDVNLENHRDLVSWGIATINFPISTLQLHPIRGIGEHHQKDVIAD</sequence>
<evidence type="ECO:0000256" key="1">
    <source>
        <dbReference type="SAM" id="MobiDB-lite"/>
    </source>
</evidence>
<dbReference type="Pfam" id="PF01352">
    <property type="entry name" value="KRAB"/>
    <property type="match status" value="1"/>
</dbReference>
<dbReference type="InterPro" id="IPR001909">
    <property type="entry name" value="KRAB"/>
</dbReference>
<dbReference type="InterPro" id="IPR036051">
    <property type="entry name" value="KRAB_dom_sf"/>
</dbReference>
<dbReference type="CDD" id="cd07765">
    <property type="entry name" value="KRAB_A-box"/>
    <property type="match status" value="1"/>
</dbReference>
<dbReference type="SMART" id="SM00349">
    <property type="entry name" value="KRAB"/>
    <property type="match status" value="1"/>
</dbReference>
<evidence type="ECO:0000313" key="4">
    <source>
        <dbReference type="RefSeq" id="XP_053065980.1"/>
    </source>
</evidence>
<dbReference type="GeneID" id="106973613"/>
<organism evidence="3 4">
    <name type="scientific">Acinonyx jubatus</name>
    <name type="common">Cheetah</name>
    <dbReference type="NCBI Taxonomy" id="32536"/>
    <lineage>
        <taxon>Eukaryota</taxon>
        <taxon>Metazoa</taxon>
        <taxon>Chordata</taxon>
        <taxon>Craniata</taxon>
        <taxon>Vertebrata</taxon>
        <taxon>Euteleostomi</taxon>
        <taxon>Mammalia</taxon>
        <taxon>Eutheria</taxon>
        <taxon>Laurasiatheria</taxon>
        <taxon>Carnivora</taxon>
        <taxon>Feliformia</taxon>
        <taxon>Felidae</taxon>
        <taxon>Felinae</taxon>
        <taxon>Acinonyx</taxon>
    </lineage>
</organism>
<name>A0ABM3P2T1_ACIJB</name>
<evidence type="ECO:0000313" key="3">
    <source>
        <dbReference type="Proteomes" id="UP001652583"/>
    </source>
</evidence>
<dbReference type="PROSITE" id="PS50805">
    <property type="entry name" value="KRAB"/>
    <property type="match status" value="1"/>
</dbReference>
<dbReference type="SUPFAM" id="SSF109640">
    <property type="entry name" value="KRAB domain (Kruppel-associated box)"/>
    <property type="match status" value="1"/>
</dbReference>
<feature type="domain" description="KRAB" evidence="2">
    <location>
        <begin position="69"/>
        <end position="139"/>
    </location>
</feature>
<evidence type="ECO:0000259" key="2">
    <source>
        <dbReference type="PROSITE" id="PS50805"/>
    </source>
</evidence>
<protein>
    <submittedName>
        <fullName evidence="4">Zinc finger protein 180 isoform X5</fullName>
    </submittedName>
</protein>
<feature type="compositionally biased region" description="Basic and acidic residues" evidence="1">
    <location>
        <begin position="23"/>
        <end position="32"/>
    </location>
</feature>
<proteinExistence type="predicted"/>
<gene>
    <name evidence="4" type="primary">ZNF180</name>
</gene>
<dbReference type="Proteomes" id="UP001652583">
    <property type="component" value="Chromosome E2"/>
</dbReference>
<dbReference type="RefSeq" id="XP_053065980.1">
    <property type="nucleotide sequence ID" value="XM_053210005.1"/>
</dbReference>
<feature type="region of interest" description="Disordered" evidence="1">
    <location>
        <begin position="22"/>
        <end position="45"/>
    </location>
</feature>
<dbReference type="Gene3D" id="6.10.140.140">
    <property type="match status" value="1"/>
</dbReference>
<reference evidence="4" key="1">
    <citation type="submission" date="2025-08" db="UniProtKB">
        <authorList>
            <consortium name="RefSeq"/>
        </authorList>
    </citation>
    <scope>IDENTIFICATION</scope>
    <source>
        <tissue evidence="4">Blood</tissue>
    </source>
</reference>
<accession>A0ABM3P2T1</accession>
<keyword evidence="3" id="KW-1185">Reference proteome</keyword>